<protein>
    <submittedName>
        <fullName evidence="1">Uncharacterized protein</fullName>
    </submittedName>
</protein>
<keyword evidence="2" id="KW-1185">Reference proteome</keyword>
<accession>A0AAE1CQP0</accession>
<dbReference type="Proteomes" id="UP001283361">
    <property type="component" value="Unassembled WGS sequence"/>
</dbReference>
<evidence type="ECO:0000313" key="1">
    <source>
        <dbReference type="EMBL" id="KAK3728699.1"/>
    </source>
</evidence>
<dbReference type="EMBL" id="JAWDGP010007174">
    <property type="protein sequence ID" value="KAK3728699.1"/>
    <property type="molecule type" value="Genomic_DNA"/>
</dbReference>
<dbReference type="AlphaFoldDB" id="A0AAE1CQP0"/>
<proteinExistence type="predicted"/>
<sequence>MTCPASALFSVLHPSHLPEEVNELTRGDPQANCDDNDDVADVGAVMKLYTYSDPLQPLAADYCSNSYTNIACLFSAHMADAVA</sequence>
<evidence type="ECO:0000313" key="2">
    <source>
        <dbReference type="Proteomes" id="UP001283361"/>
    </source>
</evidence>
<organism evidence="1 2">
    <name type="scientific">Elysia crispata</name>
    <name type="common">lettuce slug</name>
    <dbReference type="NCBI Taxonomy" id="231223"/>
    <lineage>
        <taxon>Eukaryota</taxon>
        <taxon>Metazoa</taxon>
        <taxon>Spiralia</taxon>
        <taxon>Lophotrochozoa</taxon>
        <taxon>Mollusca</taxon>
        <taxon>Gastropoda</taxon>
        <taxon>Heterobranchia</taxon>
        <taxon>Euthyneura</taxon>
        <taxon>Panpulmonata</taxon>
        <taxon>Sacoglossa</taxon>
        <taxon>Placobranchoidea</taxon>
        <taxon>Plakobranchidae</taxon>
        <taxon>Elysia</taxon>
    </lineage>
</organism>
<comment type="caution">
    <text evidence="1">The sequence shown here is derived from an EMBL/GenBank/DDBJ whole genome shotgun (WGS) entry which is preliminary data.</text>
</comment>
<name>A0AAE1CQP0_9GAST</name>
<gene>
    <name evidence="1" type="ORF">RRG08_041883</name>
</gene>
<reference evidence="1" key="1">
    <citation type="journal article" date="2023" name="G3 (Bethesda)">
        <title>A reference genome for the long-term kleptoplast-retaining sea slug Elysia crispata morphotype clarki.</title>
        <authorList>
            <person name="Eastman K.E."/>
            <person name="Pendleton A.L."/>
            <person name="Shaikh M.A."/>
            <person name="Suttiyut T."/>
            <person name="Ogas R."/>
            <person name="Tomko P."/>
            <person name="Gavelis G."/>
            <person name="Widhalm J.R."/>
            <person name="Wisecaver J.H."/>
        </authorList>
    </citation>
    <scope>NUCLEOTIDE SEQUENCE</scope>
    <source>
        <strain evidence="1">ECLA1</strain>
    </source>
</reference>